<dbReference type="EMBL" id="JBEWSZ010000006">
    <property type="protein sequence ID" value="MET2831981.1"/>
    <property type="molecule type" value="Genomic_DNA"/>
</dbReference>
<organism evidence="5 6">
    <name type="scientific">Mesorhizobium shangrilense</name>
    <dbReference type="NCBI Taxonomy" id="460060"/>
    <lineage>
        <taxon>Bacteria</taxon>
        <taxon>Pseudomonadati</taxon>
        <taxon>Pseudomonadota</taxon>
        <taxon>Alphaproteobacteria</taxon>
        <taxon>Hyphomicrobiales</taxon>
        <taxon>Phyllobacteriaceae</taxon>
        <taxon>Mesorhizobium</taxon>
    </lineage>
</organism>
<dbReference type="InterPro" id="IPR028082">
    <property type="entry name" value="Peripla_BP_I"/>
</dbReference>
<evidence type="ECO:0000313" key="6">
    <source>
        <dbReference type="Proteomes" id="UP001548832"/>
    </source>
</evidence>
<dbReference type="GO" id="GO:0003677">
    <property type="term" value="F:DNA binding"/>
    <property type="evidence" value="ECO:0007669"/>
    <property type="project" value="UniProtKB-KW"/>
</dbReference>
<keyword evidence="1" id="KW-0805">Transcription regulation</keyword>
<keyword evidence="6" id="KW-1185">Reference proteome</keyword>
<dbReference type="RefSeq" id="WP_354464206.1">
    <property type="nucleotide sequence ID" value="NZ_JBEWSZ010000006.1"/>
</dbReference>
<proteinExistence type="predicted"/>
<dbReference type="InterPro" id="IPR046335">
    <property type="entry name" value="LacI/GalR-like_sensor"/>
</dbReference>
<dbReference type="PROSITE" id="PS50932">
    <property type="entry name" value="HTH_LACI_2"/>
    <property type="match status" value="1"/>
</dbReference>
<dbReference type="CDD" id="cd06267">
    <property type="entry name" value="PBP1_LacI_sugar_binding-like"/>
    <property type="match status" value="1"/>
</dbReference>
<dbReference type="Gene3D" id="1.10.260.40">
    <property type="entry name" value="lambda repressor-like DNA-binding domains"/>
    <property type="match status" value="1"/>
</dbReference>
<keyword evidence="3" id="KW-0804">Transcription</keyword>
<sequence>MSDGTEAIGNKRPTIRDVAREAGVSIGTVSAVINQRGLVAEDTKRHVLRFIAELGFEPNNAARNLKRSRISSIGFVVPDLGNPFFASIAEGIQRGIADNDILLMLCITWSKTEREEYFASILRTQRLDGVIYLSGTGLPSSSLLELAKVGSVVFVDEVLPGLDVPFVGSNNLAGARSIARHVLDYGHRKVAIIGGPPRLWTSEQRLAGFRESLASVGLDPDAAPYVAGDYTERSGYLAAAHLLAGDVAARPTAILCANDLMAIGVMRFCRESGISIPGQLSITGFDDIANAEFLMPSLTTVAQPAQEMGRAAAELLLHRKGVRPTPPVTTQFPTSVRIRNSVGSLR</sequence>
<dbReference type="CDD" id="cd01392">
    <property type="entry name" value="HTH_LacI"/>
    <property type="match status" value="1"/>
</dbReference>
<dbReference type="Proteomes" id="UP001548832">
    <property type="component" value="Unassembled WGS sequence"/>
</dbReference>
<evidence type="ECO:0000256" key="3">
    <source>
        <dbReference type="ARBA" id="ARBA00023163"/>
    </source>
</evidence>
<reference evidence="5 6" key="1">
    <citation type="submission" date="2024-06" db="EMBL/GenBank/DDBJ databases">
        <authorList>
            <person name="Kim D.-U."/>
        </authorList>
    </citation>
    <scope>NUCLEOTIDE SEQUENCE [LARGE SCALE GENOMIC DNA]</scope>
    <source>
        <strain evidence="5 6">KACC15460</strain>
    </source>
</reference>
<evidence type="ECO:0000313" key="5">
    <source>
        <dbReference type="EMBL" id="MET2831981.1"/>
    </source>
</evidence>
<dbReference type="InterPro" id="IPR010982">
    <property type="entry name" value="Lambda_DNA-bd_dom_sf"/>
</dbReference>
<name>A0ABV2DPH6_9HYPH</name>
<dbReference type="PRINTS" id="PR00036">
    <property type="entry name" value="HTHLACI"/>
</dbReference>
<dbReference type="InterPro" id="IPR000843">
    <property type="entry name" value="HTH_LacI"/>
</dbReference>
<gene>
    <name evidence="5" type="ORF">ABVQ20_34045</name>
</gene>
<keyword evidence="2 5" id="KW-0238">DNA-binding</keyword>
<dbReference type="Gene3D" id="3.40.50.2300">
    <property type="match status" value="2"/>
</dbReference>
<protein>
    <submittedName>
        <fullName evidence="5">LacI family DNA-binding transcriptional regulator</fullName>
    </submittedName>
</protein>
<dbReference type="Pfam" id="PF00356">
    <property type="entry name" value="LacI"/>
    <property type="match status" value="1"/>
</dbReference>
<evidence type="ECO:0000259" key="4">
    <source>
        <dbReference type="PROSITE" id="PS50932"/>
    </source>
</evidence>
<dbReference type="SMART" id="SM00354">
    <property type="entry name" value="HTH_LACI"/>
    <property type="match status" value="1"/>
</dbReference>
<dbReference type="Pfam" id="PF13377">
    <property type="entry name" value="Peripla_BP_3"/>
    <property type="match status" value="1"/>
</dbReference>
<dbReference type="SUPFAM" id="SSF47413">
    <property type="entry name" value="lambda repressor-like DNA-binding domains"/>
    <property type="match status" value="1"/>
</dbReference>
<evidence type="ECO:0000256" key="1">
    <source>
        <dbReference type="ARBA" id="ARBA00023015"/>
    </source>
</evidence>
<accession>A0ABV2DPH6</accession>
<evidence type="ECO:0000256" key="2">
    <source>
        <dbReference type="ARBA" id="ARBA00023125"/>
    </source>
</evidence>
<dbReference type="PANTHER" id="PTHR30146">
    <property type="entry name" value="LACI-RELATED TRANSCRIPTIONAL REPRESSOR"/>
    <property type="match status" value="1"/>
</dbReference>
<dbReference type="PANTHER" id="PTHR30146:SF109">
    <property type="entry name" value="HTH-TYPE TRANSCRIPTIONAL REGULATOR GALS"/>
    <property type="match status" value="1"/>
</dbReference>
<feature type="domain" description="HTH lacI-type" evidence="4">
    <location>
        <begin position="13"/>
        <end position="67"/>
    </location>
</feature>
<dbReference type="PROSITE" id="PS00356">
    <property type="entry name" value="HTH_LACI_1"/>
    <property type="match status" value="1"/>
</dbReference>
<comment type="caution">
    <text evidence="5">The sequence shown here is derived from an EMBL/GenBank/DDBJ whole genome shotgun (WGS) entry which is preliminary data.</text>
</comment>
<dbReference type="SUPFAM" id="SSF53822">
    <property type="entry name" value="Periplasmic binding protein-like I"/>
    <property type="match status" value="1"/>
</dbReference>